<feature type="transmembrane region" description="Helical" evidence="2">
    <location>
        <begin position="7"/>
        <end position="26"/>
    </location>
</feature>
<dbReference type="EMBL" id="BQKI01000073">
    <property type="protein sequence ID" value="GJN17689.1"/>
    <property type="molecule type" value="Genomic_DNA"/>
</dbReference>
<reference evidence="3" key="2">
    <citation type="submission" date="2021-12" db="EMBL/GenBank/DDBJ databases">
        <title>Resequencing data analysis of finger millet.</title>
        <authorList>
            <person name="Hatakeyama M."/>
            <person name="Aluri S."/>
            <person name="Balachadran M.T."/>
            <person name="Sivarajan S.R."/>
            <person name="Poveda L."/>
            <person name="Shimizu-Inatsugi R."/>
            <person name="Schlapbach R."/>
            <person name="Sreeman S.M."/>
            <person name="Shimizu K.K."/>
        </authorList>
    </citation>
    <scope>NUCLEOTIDE SEQUENCE</scope>
</reference>
<evidence type="ECO:0000256" key="2">
    <source>
        <dbReference type="SAM" id="Phobius"/>
    </source>
</evidence>
<evidence type="ECO:0000313" key="3">
    <source>
        <dbReference type="EMBL" id="GJN17689.1"/>
    </source>
</evidence>
<keyword evidence="2" id="KW-1133">Transmembrane helix</keyword>
<keyword evidence="2" id="KW-0812">Transmembrane</keyword>
<keyword evidence="4" id="KW-1185">Reference proteome</keyword>
<protein>
    <submittedName>
        <fullName evidence="3">Uncharacterized protein</fullName>
    </submittedName>
</protein>
<dbReference type="AlphaFoldDB" id="A0AAV5E5D4"/>
<dbReference type="Proteomes" id="UP001054889">
    <property type="component" value="Unassembled WGS sequence"/>
</dbReference>
<feature type="region of interest" description="Disordered" evidence="1">
    <location>
        <begin position="40"/>
        <end position="74"/>
    </location>
</feature>
<gene>
    <name evidence="3" type="primary">gb04779</name>
    <name evidence="3" type="ORF">PR202_gb04779</name>
</gene>
<feature type="compositionally biased region" description="Basic residues" evidence="1">
    <location>
        <begin position="43"/>
        <end position="56"/>
    </location>
</feature>
<proteinExistence type="predicted"/>
<evidence type="ECO:0000256" key="1">
    <source>
        <dbReference type="SAM" id="MobiDB-lite"/>
    </source>
</evidence>
<comment type="caution">
    <text evidence="3">The sequence shown here is derived from an EMBL/GenBank/DDBJ whole genome shotgun (WGS) entry which is preliminary data.</text>
</comment>
<reference evidence="3" key="1">
    <citation type="journal article" date="2018" name="DNA Res.">
        <title>Multiple hybrid de novo genome assembly of finger millet, an orphan allotetraploid crop.</title>
        <authorList>
            <person name="Hatakeyama M."/>
            <person name="Aluri S."/>
            <person name="Balachadran M.T."/>
            <person name="Sivarajan S.R."/>
            <person name="Patrignani A."/>
            <person name="Gruter S."/>
            <person name="Poveda L."/>
            <person name="Shimizu-Inatsugi R."/>
            <person name="Baeten J."/>
            <person name="Francoijs K.J."/>
            <person name="Nataraja K.N."/>
            <person name="Reddy Y.A.N."/>
            <person name="Phadnis S."/>
            <person name="Ravikumar R.L."/>
            <person name="Schlapbach R."/>
            <person name="Sreeman S.M."/>
            <person name="Shimizu K.K."/>
        </authorList>
    </citation>
    <scope>NUCLEOTIDE SEQUENCE</scope>
</reference>
<accession>A0AAV5E5D4</accession>
<keyword evidence="2" id="KW-0472">Membrane</keyword>
<evidence type="ECO:0000313" key="4">
    <source>
        <dbReference type="Proteomes" id="UP001054889"/>
    </source>
</evidence>
<name>A0AAV5E5D4_ELECO</name>
<organism evidence="3 4">
    <name type="scientific">Eleusine coracana subsp. coracana</name>
    <dbReference type="NCBI Taxonomy" id="191504"/>
    <lineage>
        <taxon>Eukaryota</taxon>
        <taxon>Viridiplantae</taxon>
        <taxon>Streptophyta</taxon>
        <taxon>Embryophyta</taxon>
        <taxon>Tracheophyta</taxon>
        <taxon>Spermatophyta</taxon>
        <taxon>Magnoliopsida</taxon>
        <taxon>Liliopsida</taxon>
        <taxon>Poales</taxon>
        <taxon>Poaceae</taxon>
        <taxon>PACMAD clade</taxon>
        <taxon>Chloridoideae</taxon>
        <taxon>Cynodonteae</taxon>
        <taxon>Eleusininae</taxon>
        <taxon>Eleusine</taxon>
    </lineage>
</organism>
<sequence length="74" mass="7730">MAFGGGLGLYHVLGVVSCAALIYVSLGELGIHPLSLSLPSVRASRRRPPPTRRRRSPSSSGAARGWSWTGGPST</sequence>